<comment type="caution">
    <text evidence="1">The sequence shown here is derived from an EMBL/GenBank/DDBJ whole genome shotgun (WGS) entry which is preliminary data.</text>
</comment>
<sequence>MELALSLPEIRGNICRFLSLRDHKTCALVSRVWAESVIPWIWYSVIHHPGGPPEKLAVLHKHSASVRVLKVGKHRTLIDIYEWFENLQVLHFIYLNYQTEILEYAADLIRRNRFSLRRIHFHFSANKDSAVFREALLCPLLKHLSFNNVAIQEQDLMESFIKTCTRLTTLSLKNVTFEETVHLMFSGQAFTNLEQVKMEYVRGPYLDILRACQNLKALTIIKGDPVSASSFLEVITVHCRQLCVFSYSDCGLDNDGDFEKIAMALPPMKRLQGSTKTIRDFISSSVYSRHFENLQAIQLHDFLLDDGTNSQMLLSSCPNLRSCVGVLLNAEDIESGPPWVCQRLEHLEAQIMVHPEREQLHLVVCRQLSQLKELRILRTDMEWWSFGTRSHTGILSLRLGEGLELLASLSKLEYFNVGLLREEWRSEEVEWMTQAWPNLVFIYYDFNEEDGVYPQGCKQMDSLGFKLLTEAYEWLSQTALHFDFVTNQMYIQKYTLNVIVETLQATQLQNCYHCSNKDAQTTFSSGTIFPSFVSIAFNIKNIDPGSLWVCQWQEHQVHNRQEFAIRLACGESRLDDANKTRY</sequence>
<organism evidence="1 2">
    <name type="scientific">Lunasporangiospora selenospora</name>
    <dbReference type="NCBI Taxonomy" id="979761"/>
    <lineage>
        <taxon>Eukaryota</taxon>
        <taxon>Fungi</taxon>
        <taxon>Fungi incertae sedis</taxon>
        <taxon>Mucoromycota</taxon>
        <taxon>Mortierellomycotina</taxon>
        <taxon>Mortierellomycetes</taxon>
        <taxon>Mortierellales</taxon>
        <taxon>Mortierellaceae</taxon>
        <taxon>Lunasporangiospora</taxon>
    </lineage>
</organism>
<gene>
    <name evidence="1" type="ORF">BGW38_009047</name>
</gene>
<name>A0A9P6FY93_9FUNG</name>
<accession>A0A9P6FY93</accession>
<evidence type="ECO:0000313" key="1">
    <source>
        <dbReference type="EMBL" id="KAF9583609.1"/>
    </source>
</evidence>
<dbReference type="Gene3D" id="3.80.10.10">
    <property type="entry name" value="Ribonuclease Inhibitor"/>
    <property type="match status" value="1"/>
</dbReference>
<dbReference type="Proteomes" id="UP000780801">
    <property type="component" value="Unassembled WGS sequence"/>
</dbReference>
<dbReference type="AlphaFoldDB" id="A0A9P6FY93"/>
<keyword evidence="2" id="KW-1185">Reference proteome</keyword>
<protein>
    <recommendedName>
        <fullName evidence="3">F-box domain-containing protein</fullName>
    </recommendedName>
</protein>
<dbReference type="SUPFAM" id="SSF52047">
    <property type="entry name" value="RNI-like"/>
    <property type="match status" value="1"/>
</dbReference>
<evidence type="ECO:0000313" key="2">
    <source>
        <dbReference type="Proteomes" id="UP000780801"/>
    </source>
</evidence>
<reference evidence="1" key="1">
    <citation type="journal article" date="2020" name="Fungal Divers.">
        <title>Resolving the Mortierellaceae phylogeny through synthesis of multi-gene phylogenetics and phylogenomics.</title>
        <authorList>
            <person name="Vandepol N."/>
            <person name="Liber J."/>
            <person name="Desiro A."/>
            <person name="Na H."/>
            <person name="Kennedy M."/>
            <person name="Barry K."/>
            <person name="Grigoriev I.V."/>
            <person name="Miller A.N."/>
            <person name="O'Donnell K."/>
            <person name="Stajich J.E."/>
            <person name="Bonito G."/>
        </authorList>
    </citation>
    <scope>NUCLEOTIDE SEQUENCE</scope>
    <source>
        <strain evidence="1">KOD1015</strain>
    </source>
</reference>
<dbReference type="InterPro" id="IPR032675">
    <property type="entry name" value="LRR_dom_sf"/>
</dbReference>
<dbReference type="EMBL" id="JAABOA010000648">
    <property type="protein sequence ID" value="KAF9583609.1"/>
    <property type="molecule type" value="Genomic_DNA"/>
</dbReference>
<evidence type="ECO:0008006" key="3">
    <source>
        <dbReference type="Google" id="ProtNLM"/>
    </source>
</evidence>
<proteinExistence type="predicted"/>
<dbReference type="OrthoDB" id="2437965at2759"/>